<evidence type="ECO:0000256" key="4">
    <source>
        <dbReference type="ARBA" id="ARBA00023157"/>
    </source>
</evidence>
<sequence length="175" mass="20113">MKKKRRLALRTIILTVLLAAIFYTLYANLTKDTRKTAAVGEEAPDFVLKDLEGNEHRLSDYRGKGVFLNFWGTWCKPCKTEMPYMENQYQQYKDQGVEIIAVNAGETNLAIETFAKQYQLSFPIVVDHTGEVQKAYGIYPLPATFLISPDGKIVDYIEQSLTEDMIKNYMERIKP</sequence>
<evidence type="ECO:0000259" key="7">
    <source>
        <dbReference type="PROSITE" id="PS51352"/>
    </source>
</evidence>
<organism evidence="8 11">
    <name type="scientific">Caldibacillus thermoamylovorans</name>
    <dbReference type="NCBI Taxonomy" id="35841"/>
    <lineage>
        <taxon>Bacteria</taxon>
        <taxon>Bacillati</taxon>
        <taxon>Bacillota</taxon>
        <taxon>Bacilli</taxon>
        <taxon>Bacillales</taxon>
        <taxon>Bacillaceae</taxon>
        <taxon>Caldibacillus</taxon>
    </lineage>
</organism>
<dbReference type="Proteomes" id="UP000032076">
    <property type="component" value="Unassembled WGS sequence"/>
</dbReference>
<keyword evidence="2" id="KW-0201">Cytochrome c-type biogenesis</keyword>
<dbReference type="eggNOG" id="COG0526">
    <property type="taxonomic scope" value="Bacteria"/>
</dbReference>
<keyword evidence="6" id="KW-1133">Transmembrane helix</keyword>
<evidence type="ECO:0000313" key="11">
    <source>
        <dbReference type="Proteomes" id="UP000040576"/>
    </source>
</evidence>
<name>A0A090IW55_9BACI</name>
<keyword evidence="6" id="KW-0812">Transmembrane</keyword>
<dbReference type="NCBIfam" id="NF002854">
    <property type="entry name" value="PRK03147.1"/>
    <property type="match status" value="1"/>
</dbReference>
<evidence type="ECO:0000313" key="8">
    <source>
        <dbReference type="EMBL" id="CEE01912.1"/>
    </source>
</evidence>
<dbReference type="PROSITE" id="PS51352">
    <property type="entry name" value="THIOREDOXIN_2"/>
    <property type="match status" value="1"/>
</dbReference>
<comment type="subcellular location">
    <subcellularLocation>
        <location evidence="1">Cell envelope</location>
    </subcellularLocation>
</comment>
<dbReference type="GO" id="GO:0016209">
    <property type="term" value="F:antioxidant activity"/>
    <property type="evidence" value="ECO:0007669"/>
    <property type="project" value="InterPro"/>
</dbReference>
<gene>
    <name evidence="8" type="primary">resA</name>
    <name evidence="9" type="ORF">B4167_0651</name>
    <name evidence="8" type="ORF">BT1A1_2090</name>
</gene>
<dbReference type="GO" id="GO:0017004">
    <property type="term" value="P:cytochrome complex assembly"/>
    <property type="evidence" value="ECO:0007669"/>
    <property type="project" value="UniProtKB-KW"/>
</dbReference>
<evidence type="ECO:0000256" key="2">
    <source>
        <dbReference type="ARBA" id="ARBA00022748"/>
    </source>
</evidence>
<dbReference type="GO" id="GO:0030313">
    <property type="term" value="C:cell envelope"/>
    <property type="evidence" value="ECO:0007669"/>
    <property type="project" value="UniProtKB-SubCell"/>
</dbReference>
<dbReference type="OrthoDB" id="25753at2"/>
<dbReference type="InterPro" id="IPR050553">
    <property type="entry name" value="Thioredoxin_ResA/DsbE_sf"/>
</dbReference>
<dbReference type="PATRIC" id="fig|35841.6.peg.3434"/>
<reference evidence="9 10" key="2">
    <citation type="submission" date="2015-01" db="EMBL/GenBank/DDBJ databases">
        <title>Draft Genome Sequences of Four Bacillus thermoamylovorans Strains, Isolated From Food Products.</title>
        <authorList>
            <person name="Krawcyk A.O."/>
            <person name="Berendsen E.M."/>
            <person name="Eijlander R.T."/>
            <person name="de Jong A."/>
            <person name="Wells-Bennik M."/>
            <person name="Kuipers O.P."/>
        </authorList>
    </citation>
    <scope>NUCLEOTIDE SEQUENCE [LARGE SCALE GENOMIC DNA]</scope>
    <source>
        <strain evidence="9 10">B4167</strain>
    </source>
</reference>
<keyword evidence="11" id="KW-1185">Reference proteome</keyword>
<protein>
    <submittedName>
        <fullName evidence="8">Thiol-disulfide oxidoreductase ResA</fullName>
    </submittedName>
</protein>
<keyword evidence="4" id="KW-1015">Disulfide bond</keyword>
<evidence type="ECO:0000256" key="5">
    <source>
        <dbReference type="ARBA" id="ARBA00023284"/>
    </source>
</evidence>
<dbReference type="EMBL" id="CCRF01000061">
    <property type="protein sequence ID" value="CEE01912.1"/>
    <property type="molecule type" value="Genomic_DNA"/>
</dbReference>
<evidence type="ECO:0000256" key="1">
    <source>
        <dbReference type="ARBA" id="ARBA00004196"/>
    </source>
</evidence>
<dbReference type="InterPro" id="IPR036249">
    <property type="entry name" value="Thioredoxin-like_sf"/>
</dbReference>
<dbReference type="GO" id="GO:0016491">
    <property type="term" value="F:oxidoreductase activity"/>
    <property type="evidence" value="ECO:0007669"/>
    <property type="project" value="InterPro"/>
</dbReference>
<evidence type="ECO:0000313" key="9">
    <source>
        <dbReference type="EMBL" id="KIO72323.1"/>
    </source>
</evidence>
<proteinExistence type="predicted"/>
<reference evidence="8 11" key="1">
    <citation type="submission" date="2014-07" db="EMBL/GenBank/DDBJ databases">
        <authorList>
            <person name="Wibberg Daniel"/>
        </authorList>
    </citation>
    <scope>NUCLEOTIDE SEQUENCE [LARGE SCALE GENOMIC DNA]</scope>
</reference>
<dbReference type="STRING" id="35841.B4167_0651"/>
<dbReference type="InterPro" id="IPR000866">
    <property type="entry name" value="AhpC/TSA"/>
</dbReference>
<dbReference type="InterPro" id="IPR013766">
    <property type="entry name" value="Thioredoxin_domain"/>
</dbReference>
<evidence type="ECO:0000313" key="10">
    <source>
        <dbReference type="Proteomes" id="UP000032076"/>
    </source>
</evidence>
<dbReference type="AlphaFoldDB" id="A0A090IW55"/>
<dbReference type="RefSeq" id="WP_034770729.1">
    <property type="nucleotide sequence ID" value="NZ_CCRF01000061.1"/>
</dbReference>
<dbReference type="CDD" id="cd02966">
    <property type="entry name" value="TlpA_like_family"/>
    <property type="match status" value="1"/>
</dbReference>
<feature type="transmembrane region" description="Helical" evidence="6">
    <location>
        <begin position="7"/>
        <end position="26"/>
    </location>
</feature>
<dbReference type="Proteomes" id="UP000040576">
    <property type="component" value="Unassembled WGS sequence"/>
</dbReference>
<dbReference type="KEGG" id="bthv:CQJ30_11615"/>
<keyword evidence="3" id="KW-0735">Signal-anchor</keyword>
<feature type="domain" description="Thioredoxin" evidence="7">
    <location>
        <begin position="37"/>
        <end position="175"/>
    </location>
</feature>
<keyword evidence="6" id="KW-0472">Membrane</keyword>
<dbReference type="PANTHER" id="PTHR42852">
    <property type="entry name" value="THIOL:DISULFIDE INTERCHANGE PROTEIN DSBE"/>
    <property type="match status" value="1"/>
</dbReference>
<dbReference type="SUPFAM" id="SSF52833">
    <property type="entry name" value="Thioredoxin-like"/>
    <property type="match status" value="1"/>
</dbReference>
<evidence type="ECO:0000256" key="6">
    <source>
        <dbReference type="SAM" id="Phobius"/>
    </source>
</evidence>
<evidence type="ECO:0000256" key="3">
    <source>
        <dbReference type="ARBA" id="ARBA00022968"/>
    </source>
</evidence>
<keyword evidence="5" id="KW-0676">Redox-active center</keyword>
<dbReference type="PANTHER" id="PTHR42852:SF6">
    <property type="entry name" value="THIOL:DISULFIDE INTERCHANGE PROTEIN DSBE"/>
    <property type="match status" value="1"/>
</dbReference>
<dbReference type="EMBL" id="JXLU01000096">
    <property type="protein sequence ID" value="KIO72323.1"/>
    <property type="molecule type" value="Genomic_DNA"/>
</dbReference>
<dbReference type="Gene3D" id="3.40.30.10">
    <property type="entry name" value="Glutaredoxin"/>
    <property type="match status" value="1"/>
</dbReference>
<dbReference type="Pfam" id="PF00578">
    <property type="entry name" value="AhpC-TSA"/>
    <property type="match status" value="1"/>
</dbReference>
<accession>A0A090IW55</accession>